<organism evidence="7 8">
    <name type="scientific">Aciditerrimonas ferrireducens</name>
    <dbReference type="NCBI Taxonomy" id="667306"/>
    <lineage>
        <taxon>Bacteria</taxon>
        <taxon>Bacillati</taxon>
        <taxon>Actinomycetota</taxon>
        <taxon>Acidimicrobiia</taxon>
        <taxon>Acidimicrobiales</taxon>
        <taxon>Acidimicrobiaceae</taxon>
        <taxon>Aciditerrimonas</taxon>
    </lineage>
</organism>
<dbReference type="Gene3D" id="3.40.190.10">
    <property type="entry name" value="Periplasmic binding protein-like II"/>
    <property type="match status" value="1"/>
</dbReference>
<dbReference type="PANTHER" id="PTHR30290">
    <property type="entry name" value="PERIPLASMIC BINDING COMPONENT OF ABC TRANSPORTER"/>
    <property type="match status" value="1"/>
</dbReference>
<evidence type="ECO:0000256" key="3">
    <source>
        <dbReference type="ARBA" id="ARBA00022448"/>
    </source>
</evidence>
<comment type="subcellular location">
    <subcellularLocation>
        <location evidence="1">Cell envelope</location>
    </subcellularLocation>
</comment>
<dbReference type="SUPFAM" id="SSF53850">
    <property type="entry name" value="Periplasmic binding protein-like II"/>
    <property type="match status" value="1"/>
</dbReference>
<evidence type="ECO:0000256" key="1">
    <source>
        <dbReference type="ARBA" id="ARBA00004196"/>
    </source>
</evidence>
<dbReference type="PANTHER" id="PTHR30290:SF10">
    <property type="entry name" value="PERIPLASMIC OLIGOPEPTIDE-BINDING PROTEIN-RELATED"/>
    <property type="match status" value="1"/>
</dbReference>
<evidence type="ECO:0000256" key="2">
    <source>
        <dbReference type="ARBA" id="ARBA00005695"/>
    </source>
</evidence>
<dbReference type="InterPro" id="IPR039424">
    <property type="entry name" value="SBP_5"/>
</dbReference>
<sequence length="645" mass="69456">MRTIRGGTPSRRMRRALGGVGVLCVGALTLASCSSSSSSAAAPTKASAIPSGGTKLTGGTVVWAEPPSATPNYIFPFDTSQYSTVDNISQFQYLLYRPLYMFGSPESTSPTVDPALSLADLPVFSKNDSVATITLKHYMWSNGEQVTANDVLFWMNMLHAEKNNWYDYVPGYFPDNVISVTVDSPTQLTITFNRSYNPTWLLYNELSQITPMPKAWDVTSLGGAPGSGGCSTGTYGAASTDSACTAVYNFLANQAKNLAGYASSPIWSVVDGPFKLASFSTSGQVVMVPNPDYSGPQKPIISKFEEVPFTTEDAEYNALLGGDLTVGYLPTTDLTASTSNPLEPGPNNPRLAGKYYMDPWVLFGFNYAVLKFESTGDHGAAGAIFKQLYIRQAMQSLVDQTAMISKLLKGYGVPSYGPVPVLPPNSFVDSYEKSNPYPYDPAKAKALLADHGWKVVPNGTDTCVKPGTGSGECGAGIPAGTPLSFTFAYATGVTWIQQTATIEQSAWKSVGINVTLAPGTFNTVVGDYSPPCTSPSSCSLEMGWWGGGWEYSPDYYPSGETLFLTGAGSNSGNYSSPEADKLIEQTVQTTTNLDQYQNYLAQQLPVIYEPNADYSLTEVAENLRGVVPQNPFSNLFPEYWYFVKK</sequence>
<keyword evidence="4 5" id="KW-0732">Signal</keyword>
<dbReference type="RefSeq" id="WP_377789709.1">
    <property type="nucleotide sequence ID" value="NZ_JBHLYQ010000080.1"/>
</dbReference>
<keyword evidence="8" id="KW-1185">Reference proteome</keyword>
<name>A0ABV6C5Y1_9ACTN</name>
<dbReference type="PROSITE" id="PS51257">
    <property type="entry name" value="PROKAR_LIPOPROTEIN"/>
    <property type="match status" value="1"/>
</dbReference>
<dbReference type="EMBL" id="JBHLYQ010000080">
    <property type="protein sequence ID" value="MFC0082211.1"/>
    <property type="molecule type" value="Genomic_DNA"/>
</dbReference>
<evidence type="ECO:0000313" key="7">
    <source>
        <dbReference type="EMBL" id="MFC0082211.1"/>
    </source>
</evidence>
<proteinExistence type="inferred from homology"/>
<evidence type="ECO:0000256" key="5">
    <source>
        <dbReference type="SAM" id="SignalP"/>
    </source>
</evidence>
<dbReference type="Pfam" id="PF00496">
    <property type="entry name" value="SBP_bac_5"/>
    <property type="match status" value="1"/>
</dbReference>
<dbReference type="InterPro" id="IPR000914">
    <property type="entry name" value="SBP_5_dom"/>
</dbReference>
<keyword evidence="3" id="KW-0813">Transport</keyword>
<feature type="chain" id="PRO_5047538229" evidence="5">
    <location>
        <begin position="42"/>
        <end position="645"/>
    </location>
</feature>
<feature type="signal peptide" evidence="5">
    <location>
        <begin position="1"/>
        <end position="41"/>
    </location>
</feature>
<comment type="caution">
    <text evidence="7">The sequence shown here is derived from an EMBL/GenBank/DDBJ whole genome shotgun (WGS) entry which is preliminary data.</text>
</comment>
<dbReference type="Proteomes" id="UP001589788">
    <property type="component" value="Unassembled WGS sequence"/>
</dbReference>
<reference evidence="7 8" key="1">
    <citation type="submission" date="2024-09" db="EMBL/GenBank/DDBJ databases">
        <authorList>
            <person name="Sun Q."/>
            <person name="Mori K."/>
        </authorList>
    </citation>
    <scope>NUCLEOTIDE SEQUENCE [LARGE SCALE GENOMIC DNA]</scope>
    <source>
        <strain evidence="7 8">JCM 15389</strain>
    </source>
</reference>
<protein>
    <submittedName>
        <fullName evidence="7">ABC transporter substrate-binding protein</fullName>
    </submittedName>
</protein>
<comment type="similarity">
    <text evidence="2">Belongs to the bacterial solute-binding protein 5 family.</text>
</comment>
<accession>A0ABV6C5Y1</accession>
<evidence type="ECO:0000256" key="4">
    <source>
        <dbReference type="ARBA" id="ARBA00022729"/>
    </source>
</evidence>
<dbReference type="PIRSF" id="PIRSF002741">
    <property type="entry name" value="MppA"/>
    <property type="match status" value="1"/>
</dbReference>
<evidence type="ECO:0000259" key="6">
    <source>
        <dbReference type="Pfam" id="PF00496"/>
    </source>
</evidence>
<dbReference type="InterPro" id="IPR030678">
    <property type="entry name" value="Peptide/Ni-bd"/>
</dbReference>
<gene>
    <name evidence="7" type="ORF">ACFFRE_08630</name>
</gene>
<evidence type="ECO:0000313" key="8">
    <source>
        <dbReference type="Proteomes" id="UP001589788"/>
    </source>
</evidence>
<feature type="domain" description="Solute-binding protein family 5" evidence="6">
    <location>
        <begin position="123"/>
        <end position="526"/>
    </location>
</feature>
<dbReference type="Gene3D" id="3.10.105.10">
    <property type="entry name" value="Dipeptide-binding Protein, Domain 3"/>
    <property type="match status" value="1"/>
</dbReference>